<organism evidence="2">
    <name type="scientific">Chromera velia CCMP2878</name>
    <dbReference type="NCBI Taxonomy" id="1169474"/>
    <lineage>
        <taxon>Eukaryota</taxon>
        <taxon>Sar</taxon>
        <taxon>Alveolata</taxon>
        <taxon>Colpodellida</taxon>
        <taxon>Chromeraceae</taxon>
        <taxon>Chromera</taxon>
    </lineage>
</organism>
<evidence type="ECO:0000256" key="1">
    <source>
        <dbReference type="SAM" id="MobiDB-lite"/>
    </source>
</evidence>
<feature type="compositionally biased region" description="Basic and acidic residues" evidence="1">
    <location>
        <begin position="1"/>
        <end position="20"/>
    </location>
</feature>
<sequence>MYEQVPGREEQRERDARRELQGSGGGGRSEETMLGRVWKRGHGLLPRTEEVEGKWDEGLDPDPDFLDQQWKREIEGMYGTAESFLYGEEEGGDGAEEDRREAIVDRGIEMMEAVRRALRQESERRKRGTKRAGEREAAAANRPTNWAQTTATHILPPPPPTGPPPPPPTPPTHQRRPPPPPPPAGPRP</sequence>
<proteinExistence type="predicted"/>
<feature type="compositionally biased region" description="Pro residues" evidence="1">
    <location>
        <begin position="155"/>
        <end position="188"/>
    </location>
</feature>
<evidence type="ECO:0000313" key="2">
    <source>
        <dbReference type="EMBL" id="CEM53495.1"/>
    </source>
</evidence>
<name>A0A0G4I8V8_9ALVE</name>
<reference evidence="2" key="1">
    <citation type="submission" date="2014-11" db="EMBL/GenBank/DDBJ databases">
        <authorList>
            <person name="Otto D Thomas"/>
            <person name="Naeem Raeece"/>
        </authorList>
    </citation>
    <scope>NUCLEOTIDE SEQUENCE</scope>
</reference>
<feature type="compositionally biased region" description="Basic and acidic residues" evidence="1">
    <location>
        <begin position="47"/>
        <end position="57"/>
    </location>
</feature>
<accession>A0A0G4I8V8</accession>
<protein>
    <submittedName>
        <fullName evidence="2">Uncharacterized protein</fullName>
    </submittedName>
</protein>
<dbReference type="EMBL" id="CDMZ01005700">
    <property type="protein sequence ID" value="CEM53495.1"/>
    <property type="molecule type" value="Genomic_DNA"/>
</dbReference>
<feature type="compositionally biased region" description="Polar residues" evidence="1">
    <location>
        <begin position="142"/>
        <end position="152"/>
    </location>
</feature>
<dbReference type="VEuPathDB" id="CryptoDB:Cvel_12002"/>
<dbReference type="AlphaFoldDB" id="A0A0G4I8V8"/>
<gene>
    <name evidence="2" type="ORF">Cvel_12002</name>
</gene>
<feature type="region of interest" description="Disordered" evidence="1">
    <location>
        <begin position="117"/>
        <end position="188"/>
    </location>
</feature>
<feature type="region of interest" description="Disordered" evidence="1">
    <location>
        <begin position="1"/>
        <end position="64"/>
    </location>
</feature>